<reference evidence="2 3" key="1">
    <citation type="submission" date="2021-08" db="EMBL/GenBank/DDBJ databases">
        <title>FDA dAtabase for Regulatory Grade micrObial Sequences (FDA-ARGOS): Supporting development and validation of Infectious Disease Dx tests.</title>
        <authorList>
            <person name="Sproer C."/>
            <person name="Gronow S."/>
            <person name="Severitt S."/>
            <person name="Schroder I."/>
            <person name="Tallon L."/>
            <person name="Sadzewicz L."/>
            <person name="Zhao X."/>
            <person name="Boylan J."/>
            <person name="Ott S."/>
            <person name="Bowen H."/>
            <person name="Vavikolanu K."/>
            <person name="Hazen T."/>
            <person name="Aluvathingal J."/>
            <person name="Nadendla S."/>
            <person name="Lowell S."/>
            <person name="Myers T."/>
            <person name="Yan Y."/>
            <person name="Sichtig H."/>
        </authorList>
    </citation>
    <scope>NUCLEOTIDE SEQUENCE [LARGE SCALE GENOMIC DNA]</scope>
    <source>
        <strain evidence="2 3">FDAARGOS_1460</strain>
    </source>
</reference>
<dbReference type="RefSeq" id="WP_223418606.1">
    <property type="nucleotide sequence ID" value="NZ_JAIPME010000002.1"/>
</dbReference>
<dbReference type="InterPro" id="IPR002539">
    <property type="entry name" value="MaoC-like_dom"/>
</dbReference>
<evidence type="ECO:0000313" key="3">
    <source>
        <dbReference type="Proteomes" id="UP000734271"/>
    </source>
</evidence>
<name>A0ABS7SY88_9FIRM</name>
<accession>A0ABS7SY88</accession>
<dbReference type="Proteomes" id="UP000734271">
    <property type="component" value="Unassembled WGS sequence"/>
</dbReference>
<gene>
    <name evidence="2" type="ORF">K8P03_04235</name>
</gene>
<dbReference type="PANTHER" id="PTHR43664:SF1">
    <property type="entry name" value="BETA-METHYLMALYL-COA DEHYDRATASE"/>
    <property type="match status" value="1"/>
</dbReference>
<proteinExistence type="predicted"/>
<comment type="caution">
    <text evidence="2">The sequence shown here is derived from an EMBL/GenBank/DDBJ whole genome shotgun (WGS) entry which is preliminary data.</text>
</comment>
<organism evidence="2 3">
    <name type="scientific">Anaerococcus murdochii</name>
    <dbReference type="NCBI Taxonomy" id="411577"/>
    <lineage>
        <taxon>Bacteria</taxon>
        <taxon>Bacillati</taxon>
        <taxon>Bacillota</taxon>
        <taxon>Tissierellia</taxon>
        <taxon>Tissierellales</taxon>
        <taxon>Peptoniphilaceae</taxon>
        <taxon>Anaerococcus</taxon>
    </lineage>
</organism>
<feature type="domain" description="MaoC-like" evidence="1">
    <location>
        <begin position="8"/>
        <end position="119"/>
    </location>
</feature>
<evidence type="ECO:0000313" key="2">
    <source>
        <dbReference type="EMBL" id="MBZ2386506.1"/>
    </source>
</evidence>
<dbReference type="Gene3D" id="3.10.129.10">
    <property type="entry name" value="Hotdog Thioesterase"/>
    <property type="match status" value="1"/>
</dbReference>
<dbReference type="SUPFAM" id="SSF54637">
    <property type="entry name" value="Thioesterase/thiol ester dehydrase-isomerase"/>
    <property type="match status" value="1"/>
</dbReference>
<dbReference type="Pfam" id="PF01575">
    <property type="entry name" value="MaoC_dehydratas"/>
    <property type="match status" value="1"/>
</dbReference>
<sequence length="146" mass="16968">MYFEDYEIGTIYKDIEPISFTEEELIYYGEKYDPRPIHTDKKAAEKSPFGQIIAPGSFSNMAFWGQWVKTKNDKEGMIAGIGISYARWHKPVFANVKYTIEVEIIDKKIWKEGKNGQVTFMMRAFDPQGDLVSEYSPYGLVRCRQN</sequence>
<dbReference type="InterPro" id="IPR052342">
    <property type="entry name" value="MCH/BMMD"/>
</dbReference>
<dbReference type="PANTHER" id="PTHR43664">
    <property type="entry name" value="MONOAMINE OXIDASE-RELATED"/>
    <property type="match status" value="1"/>
</dbReference>
<dbReference type="EMBL" id="JAIPME010000002">
    <property type="protein sequence ID" value="MBZ2386506.1"/>
    <property type="molecule type" value="Genomic_DNA"/>
</dbReference>
<keyword evidence="3" id="KW-1185">Reference proteome</keyword>
<protein>
    <submittedName>
        <fullName evidence="2">Dehydratase</fullName>
    </submittedName>
</protein>
<dbReference type="InterPro" id="IPR029069">
    <property type="entry name" value="HotDog_dom_sf"/>
</dbReference>
<evidence type="ECO:0000259" key="1">
    <source>
        <dbReference type="Pfam" id="PF01575"/>
    </source>
</evidence>